<sequence length="188" mass="20036">MNSARVWWPIALALAAAVALLYGVVLPGGYLTWLRVAMVLWAVAAVGWSVSLTGRSWPVRLVLPVVSVVTMVAACSGVTGRVLFPLHRSGLEQLATSPLGASHGLYRFSAVWSHDGCTTYVTDDSGMSYFSGLVRCTSGGQPSPRMGDTAGDAVFEPLGNDWYAFIVPRSGSQPWGFNPFTVRATAQV</sequence>
<name>A0A919S6M5_9ACTN</name>
<dbReference type="AlphaFoldDB" id="A0A919S6M5"/>
<reference evidence="2" key="1">
    <citation type="submission" date="2021-03" db="EMBL/GenBank/DDBJ databases">
        <title>Whole genome shotgun sequence of Actinoplanes auranticolor NBRC 12245.</title>
        <authorList>
            <person name="Komaki H."/>
            <person name="Tamura T."/>
        </authorList>
    </citation>
    <scope>NUCLEOTIDE SEQUENCE</scope>
    <source>
        <strain evidence="2">NBRC 12245</strain>
    </source>
</reference>
<feature type="transmembrane region" description="Helical" evidence="1">
    <location>
        <begin position="62"/>
        <end position="84"/>
    </location>
</feature>
<evidence type="ECO:0000313" key="3">
    <source>
        <dbReference type="Proteomes" id="UP000681340"/>
    </source>
</evidence>
<organism evidence="2 3">
    <name type="scientific">Actinoplanes auranticolor</name>
    <dbReference type="NCBI Taxonomy" id="47988"/>
    <lineage>
        <taxon>Bacteria</taxon>
        <taxon>Bacillati</taxon>
        <taxon>Actinomycetota</taxon>
        <taxon>Actinomycetes</taxon>
        <taxon>Micromonosporales</taxon>
        <taxon>Micromonosporaceae</taxon>
        <taxon>Actinoplanes</taxon>
    </lineage>
</organism>
<accession>A0A919S6M5</accession>
<dbReference type="Proteomes" id="UP000681340">
    <property type="component" value="Unassembled WGS sequence"/>
</dbReference>
<feature type="transmembrane region" description="Helical" evidence="1">
    <location>
        <begin position="32"/>
        <end position="50"/>
    </location>
</feature>
<gene>
    <name evidence="2" type="ORF">Aau02nite_20810</name>
</gene>
<comment type="caution">
    <text evidence="2">The sequence shown here is derived from an EMBL/GenBank/DDBJ whole genome shotgun (WGS) entry which is preliminary data.</text>
</comment>
<dbReference type="EMBL" id="BOQL01000018">
    <property type="protein sequence ID" value="GIM65941.1"/>
    <property type="molecule type" value="Genomic_DNA"/>
</dbReference>
<protein>
    <submittedName>
        <fullName evidence="2">Uncharacterized protein</fullName>
    </submittedName>
</protein>
<keyword evidence="1" id="KW-0812">Transmembrane</keyword>
<keyword evidence="1" id="KW-1133">Transmembrane helix</keyword>
<keyword evidence="3" id="KW-1185">Reference proteome</keyword>
<evidence type="ECO:0000313" key="2">
    <source>
        <dbReference type="EMBL" id="GIM65941.1"/>
    </source>
</evidence>
<feature type="transmembrane region" description="Helical" evidence="1">
    <location>
        <begin position="6"/>
        <end position="25"/>
    </location>
</feature>
<proteinExistence type="predicted"/>
<dbReference type="RefSeq" id="WP_212988132.1">
    <property type="nucleotide sequence ID" value="NZ_BAABEA010000009.1"/>
</dbReference>
<keyword evidence="1" id="KW-0472">Membrane</keyword>
<evidence type="ECO:0000256" key="1">
    <source>
        <dbReference type="SAM" id="Phobius"/>
    </source>
</evidence>